<comment type="caution">
    <text evidence="2">The sequence shown here is derived from an EMBL/GenBank/DDBJ whole genome shotgun (WGS) entry which is preliminary data.</text>
</comment>
<evidence type="ECO:0000256" key="1">
    <source>
        <dbReference type="SAM" id="MobiDB-lite"/>
    </source>
</evidence>
<sequence>MPPLRVEARALWRPASTLSPCGLCSSSESLPPLSSLSGFSDSRACEIPSLPLRAVPPLARRHLSRFLVRSRTLASAQAIWSGVTPRQTAHVVHVARAAFVSAADPRRRSHSFRANSQDPSVSGNPTSAGALERHRDFNSGDGATSPAPRHVVLHQGTPRFRAFPQTFAGQQSYACGPGALDSGREARFQDGRTAPDSSSSRQRAEAKAQGRAPESRCDSGGGLMREAPGKHAGVVAELVGAPGVCTQERNEAALGSGCGRAWSRAGGEGNFAGPHFARDVCREKSDETAGVEQDSHGQLSSFSSIGMALRRAEKAARAIDVLQPRAASAAEVAEVARMCADAQTYERASTAAAAGMGDIPEKWRHNKVGVPFSAKITFLRKMASMPEDSVPVEERHVRLFFEDVTGSLLERLSLHQSSQATLFEDMRSAEEDTAFQRMSEDLSRSLLIFQESGAGHTSPTVASRRVHKLEASLEELQARNVAMRNDFVTAMWAFCILGLRGHLKTLGPAYASLMHCRLEQRGAAVQGRRESAARESRETFAERTLTPEDVECACGVLGYLRRARLSEGVEAILAILTRENGACLAGLTADELSQLLYETRPNHPSGGCASNSTRKRRDVLLNQLSLHALKGLPGPSPVHAARAASSVVDLQTPNREEQARVRELVLQALAEKPEVLRDALVGAVPVLRLLIERREKKERGSEARTEAPGSSLSLEQERALLATTLEVLNQNADCLLPLELLALVRPSCSASARTSANSPHTPLSPLSPLSSLSSSGEGDSLWWSREGISRERDAEEGRSAAESLLGSLPISEEEKHALKKRILAELSVPKNLSTIATRDLLDVLSDSDTMAVLRENKEILESLLRAAIGRTLELSIPFNLRVALRFFLLQKELPFSVPKFSEIFSACALKSAAAAEALLDENREDKTPGSARATADLVLGLSEIEEACDLLEQLDAMNDLAPVAFARHLLLQVPPSSHFSSDGHQGAAPTEETHEHRHCDVTSVGCGEDRLKAQKLGSWLRVAVRVLFLTVDTHGHLEAFNATVRNRLVEAMNVSRVAASLADPLADPLAALSGDERVQCLWSLCVLDSHLVDEQFPACEKALLHPLEAAGNATAPQMDLLQTRSAFLVQHLAETLESELPTYRGDALCPETQRLLTESVAALDGFHAAEKGKKGVFRLVGFTCERDRMAREIAAEMKELGVEAAAAYLESLPDGPQPDLRLSLPPARRCADKLGQRSGLLLLPLTQTSFSSVASRAASRDQPAFDRNSESAAENRSSVWKQPGRRRLSATLQDLWAANRRKKLELDGWRVQEVAAEEWNAVRGDPARRRRLLQQKLEGFVTSVPTVDAGGAN</sequence>
<feature type="region of interest" description="Disordered" evidence="1">
    <location>
        <begin position="1258"/>
        <end position="1284"/>
    </location>
</feature>
<evidence type="ECO:0000313" key="3">
    <source>
        <dbReference type="Proteomes" id="UP000028828"/>
    </source>
</evidence>
<feature type="compositionally biased region" description="Polar residues" evidence="1">
    <location>
        <begin position="112"/>
        <end position="127"/>
    </location>
</feature>
<organism evidence="2 3">
    <name type="scientific">Toxoplasma gondii p89</name>
    <dbReference type="NCBI Taxonomy" id="943119"/>
    <lineage>
        <taxon>Eukaryota</taxon>
        <taxon>Sar</taxon>
        <taxon>Alveolata</taxon>
        <taxon>Apicomplexa</taxon>
        <taxon>Conoidasida</taxon>
        <taxon>Coccidia</taxon>
        <taxon>Eucoccidiorida</taxon>
        <taxon>Eimeriorina</taxon>
        <taxon>Sarcocystidae</taxon>
        <taxon>Toxoplasma</taxon>
    </lineage>
</organism>
<feature type="region of interest" description="Disordered" evidence="1">
    <location>
        <begin position="751"/>
        <end position="780"/>
    </location>
</feature>
<dbReference type="Proteomes" id="UP000028828">
    <property type="component" value="Unassembled WGS sequence"/>
</dbReference>
<feature type="compositionally biased region" description="Basic and acidic residues" evidence="1">
    <location>
        <begin position="202"/>
        <end position="217"/>
    </location>
</feature>
<feature type="region of interest" description="Disordered" evidence="1">
    <location>
        <begin position="174"/>
        <end position="224"/>
    </location>
</feature>
<reference evidence="2 3" key="1">
    <citation type="submission" date="2014-03" db="EMBL/GenBank/DDBJ databases">
        <authorList>
            <person name="Sibley D."/>
            <person name="Venepally P."/>
            <person name="Karamycheva S."/>
            <person name="Hadjithomas M."/>
            <person name="Khan A."/>
            <person name="Brunk B."/>
            <person name="Roos D."/>
            <person name="Caler E."/>
            <person name="Lorenzi H."/>
        </authorList>
    </citation>
    <scope>NUCLEOTIDE SEQUENCE [LARGE SCALE GENOMIC DNA]</scope>
    <source>
        <strain evidence="3">p89</strain>
    </source>
</reference>
<protein>
    <submittedName>
        <fullName evidence="2">Uncharacterized protein</fullName>
    </submittedName>
</protein>
<name>A0A086JGG5_TOXGO</name>
<feature type="region of interest" description="Disordered" evidence="1">
    <location>
        <begin position="105"/>
        <end position="149"/>
    </location>
</feature>
<dbReference type="OrthoDB" id="331649at2759"/>
<evidence type="ECO:0000313" key="2">
    <source>
        <dbReference type="EMBL" id="KFG31233.1"/>
    </source>
</evidence>
<proteinExistence type="predicted"/>
<feature type="compositionally biased region" description="Low complexity" evidence="1">
    <location>
        <begin position="758"/>
        <end position="775"/>
    </location>
</feature>
<feature type="compositionally biased region" description="Polar residues" evidence="1">
    <location>
        <begin position="1270"/>
        <end position="1280"/>
    </location>
</feature>
<dbReference type="VEuPathDB" id="ToxoDB:TGP89_223270"/>
<accession>A0A086JGG5</accession>
<gene>
    <name evidence="2" type="ORF">TGP89_223270</name>
</gene>
<feature type="region of interest" description="Disordered" evidence="1">
    <location>
        <begin position="977"/>
        <end position="996"/>
    </location>
</feature>
<dbReference type="EMBL" id="AEYI02001978">
    <property type="protein sequence ID" value="KFG31233.1"/>
    <property type="molecule type" value="Genomic_DNA"/>
</dbReference>